<name>A0A2N0NUG5_9GLOM</name>
<proteinExistence type="predicted"/>
<dbReference type="AlphaFoldDB" id="A0A2N0NUG5"/>
<accession>A0A2N0NUG5</accession>
<organism evidence="1 2">
    <name type="scientific">Rhizophagus irregularis</name>
    <dbReference type="NCBI Taxonomy" id="588596"/>
    <lineage>
        <taxon>Eukaryota</taxon>
        <taxon>Fungi</taxon>
        <taxon>Fungi incertae sedis</taxon>
        <taxon>Mucoromycota</taxon>
        <taxon>Glomeromycotina</taxon>
        <taxon>Glomeromycetes</taxon>
        <taxon>Glomerales</taxon>
        <taxon>Glomeraceae</taxon>
        <taxon>Rhizophagus</taxon>
    </lineage>
</organism>
<reference evidence="1 2" key="2">
    <citation type="submission" date="2017-09" db="EMBL/GenBank/DDBJ databases">
        <title>Extensive intraspecific genome diversity in a model arbuscular mycorrhizal fungus.</title>
        <authorList>
            <person name="Chen E.C."/>
            <person name="Morin E."/>
            <person name="Beaudet D."/>
            <person name="Noel J."/>
            <person name="Ndikumana S."/>
            <person name="Charron P."/>
            <person name="St-Onge C."/>
            <person name="Giorgi J."/>
            <person name="Grigoriev I.V."/>
            <person name="Roux C."/>
            <person name="Martin F.M."/>
            <person name="Corradi N."/>
        </authorList>
    </citation>
    <scope>NUCLEOTIDE SEQUENCE [LARGE SCALE GENOMIC DNA]</scope>
    <source>
        <strain evidence="1 2">A5</strain>
    </source>
</reference>
<reference evidence="1 2" key="1">
    <citation type="submission" date="2016-04" db="EMBL/GenBank/DDBJ databases">
        <title>Genome analyses suggest a sexual origin of heterokaryosis in a supposedly ancient asexual fungus.</title>
        <authorList>
            <person name="Ropars J."/>
            <person name="Sedzielewska K."/>
            <person name="Noel J."/>
            <person name="Charron P."/>
            <person name="Farinelli L."/>
            <person name="Marton T."/>
            <person name="Kruger M."/>
            <person name="Pelin A."/>
            <person name="Brachmann A."/>
            <person name="Corradi N."/>
        </authorList>
    </citation>
    <scope>NUCLEOTIDE SEQUENCE [LARGE SCALE GENOMIC DNA]</scope>
    <source>
        <strain evidence="1 2">A5</strain>
    </source>
</reference>
<dbReference type="EMBL" id="LLXJ01002760">
    <property type="protein sequence ID" value="PKB98185.1"/>
    <property type="molecule type" value="Genomic_DNA"/>
</dbReference>
<comment type="caution">
    <text evidence="1">The sequence shown here is derived from an EMBL/GenBank/DDBJ whole genome shotgun (WGS) entry which is preliminary data.</text>
</comment>
<evidence type="ECO:0000313" key="2">
    <source>
        <dbReference type="Proteomes" id="UP000232722"/>
    </source>
</evidence>
<protein>
    <submittedName>
        <fullName evidence="1">Uncharacterized protein</fullName>
    </submittedName>
</protein>
<dbReference type="Proteomes" id="UP000232722">
    <property type="component" value="Unassembled WGS sequence"/>
</dbReference>
<evidence type="ECO:0000313" key="1">
    <source>
        <dbReference type="EMBL" id="PKB98185.1"/>
    </source>
</evidence>
<sequence length="71" mass="8322">MQSQANTELIPKSILVVGKIRGYINCEDCRKRRCVYSDKSLNCDEQHDYQQALDSYLYSCWGIPYRLINKS</sequence>
<gene>
    <name evidence="1" type="ORF">RhiirA5_367101</name>
</gene>
<feature type="non-terminal residue" evidence="1">
    <location>
        <position position="71"/>
    </location>
</feature>